<name>A0A6J5S2Q2_9CAUD</name>
<protein>
    <submittedName>
        <fullName evidence="2">Uncharacterized protein</fullName>
    </submittedName>
</protein>
<accession>A0A6J5S2Q2</accession>
<reference evidence="2" key="1">
    <citation type="submission" date="2020-05" db="EMBL/GenBank/DDBJ databases">
        <authorList>
            <person name="Chiriac C."/>
            <person name="Salcher M."/>
            <person name="Ghai R."/>
            <person name="Kavagutti S V."/>
        </authorList>
    </citation>
    <scope>NUCLEOTIDE SEQUENCE</scope>
</reference>
<dbReference type="EMBL" id="LR797285">
    <property type="protein sequence ID" value="CAB4199324.1"/>
    <property type="molecule type" value="Genomic_DNA"/>
</dbReference>
<sequence length="269" mass="27803">MKAMSDKFLEDLEAVVVSVGRPFAEAALLEYAAGQPRDKKGRFGATGGGGGGGAGGGALDASKVIDITKKETGATLPTKPSTAGVLVTGETPKVGYAVATGIAGKVVDSSEFFNKETGVKIVDDFLVSNAAHFANESHFLGTWFDAKTNLVHLDISEVFPAGQRRIAIQAGKDRDQISIFNLKTRTEIFIGGAGGIKESGQGSSGAGEHDARGATQGSGATLGDAFVADEGIAGARSEYGGAGRDSRPEDEERLHETLIIRLAHGIIQK</sequence>
<gene>
    <name evidence="2" type="ORF">UFOVP1336_28</name>
</gene>
<feature type="region of interest" description="Disordered" evidence="1">
    <location>
        <begin position="198"/>
        <end position="220"/>
    </location>
</feature>
<evidence type="ECO:0000313" key="2">
    <source>
        <dbReference type="EMBL" id="CAB4199324.1"/>
    </source>
</evidence>
<evidence type="ECO:0000256" key="1">
    <source>
        <dbReference type="SAM" id="MobiDB-lite"/>
    </source>
</evidence>
<organism evidence="2">
    <name type="scientific">uncultured Caudovirales phage</name>
    <dbReference type="NCBI Taxonomy" id="2100421"/>
    <lineage>
        <taxon>Viruses</taxon>
        <taxon>Duplodnaviria</taxon>
        <taxon>Heunggongvirae</taxon>
        <taxon>Uroviricota</taxon>
        <taxon>Caudoviricetes</taxon>
        <taxon>Peduoviridae</taxon>
        <taxon>Maltschvirus</taxon>
        <taxon>Maltschvirus maltsch</taxon>
    </lineage>
</organism>
<proteinExistence type="predicted"/>